<keyword evidence="4 6" id="KW-1133">Transmembrane helix</keyword>
<dbReference type="AlphaFoldDB" id="A0A098LA46"/>
<evidence type="ECO:0000313" key="8">
    <source>
        <dbReference type="Proteomes" id="UP000030185"/>
    </source>
</evidence>
<feature type="transmembrane region" description="Helical" evidence="6">
    <location>
        <begin position="396"/>
        <end position="418"/>
    </location>
</feature>
<feature type="transmembrane region" description="Helical" evidence="6">
    <location>
        <begin position="42"/>
        <end position="60"/>
    </location>
</feature>
<dbReference type="RefSeq" id="WP_052429903.1">
    <property type="nucleotide sequence ID" value="NZ_BBLT01000001.1"/>
</dbReference>
<sequence>MGIVVRQGVKGTVVTYLGVLIGAINLLWIFPKFLKPEEIGLIRVLLDIGMVVAALSQVGAGNIADRFFSHFRDEEKFHHGFLVFLLLFPLLGYLFIGGILLIGETYFIEFYQQKSALVSHYFYSIFPLAFFLVYVGVFEAYSRIHMRIAIPAFFREVLLRLLLAGIVIVYYFKLIDLDGLVFLLISTYAINFILLCFYIKFLGRWYLNAGYLRAKVGLIKEIIYYGLFIFLAGAFGLIATKIDIIILSAYTGLKLTGVYTIAFFMGTIIEIPRRSLSQIVSPLIGEAWRNNDFVKIDELYKKTSLNQLILGVLLLLLIWGNINELFFMIPNSEIYIAGKYIVLIIAISRLSDMVTGSNAEIILNSPFYKINFIIVIISGVLTIAANFILIPKYDMYGAAFATFISFGIMNFIKSYIIYKKIGLHPFTKETLHIILIGGGIFLLLECVPEIGNNNIYWVLFSIGLKSFLTIMIFIFLVYYLKFSAELNNIIDMILQFIKSKLSKR</sequence>
<accession>A0A098LA46</accession>
<keyword evidence="8" id="KW-1185">Reference proteome</keyword>
<keyword evidence="5 6" id="KW-0472">Membrane</keyword>
<dbReference type="PANTHER" id="PTHR30250:SF11">
    <property type="entry name" value="O-ANTIGEN TRANSPORTER-RELATED"/>
    <property type="match status" value="1"/>
</dbReference>
<dbReference type="eggNOG" id="COG2244">
    <property type="taxonomic scope" value="Bacteria"/>
</dbReference>
<protein>
    <submittedName>
        <fullName evidence="7">Membrane export protein</fullName>
    </submittedName>
</protein>
<feature type="transmembrane region" description="Helical" evidence="6">
    <location>
        <begin position="245"/>
        <end position="269"/>
    </location>
</feature>
<feature type="transmembrane region" description="Helical" evidence="6">
    <location>
        <begin position="121"/>
        <end position="141"/>
    </location>
</feature>
<feature type="transmembrane region" description="Helical" evidence="6">
    <location>
        <begin position="456"/>
        <end position="480"/>
    </location>
</feature>
<feature type="transmembrane region" description="Helical" evidence="6">
    <location>
        <begin position="153"/>
        <end position="173"/>
    </location>
</feature>
<comment type="caution">
    <text evidence="7">The sequence shown here is derived from an EMBL/GenBank/DDBJ whole genome shotgun (WGS) entry which is preliminary data.</text>
</comment>
<reference evidence="7 8" key="1">
    <citation type="submission" date="2014-09" db="EMBL/GenBank/DDBJ databases">
        <title>Sporocytophaga myxococcoides PG-01 genome sequencing.</title>
        <authorList>
            <person name="Liu L."/>
            <person name="Gao P.J."/>
            <person name="Chen G.J."/>
            <person name="Wang L.S."/>
        </authorList>
    </citation>
    <scope>NUCLEOTIDE SEQUENCE [LARGE SCALE GENOMIC DNA]</scope>
    <source>
        <strain evidence="7 8">PG-01</strain>
    </source>
</reference>
<evidence type="ECO:0000256" key="6">
    <source>
        <dbReference type="SAM" id="Phobius"/>
    </source>
</evidence>
<evidence type="ECO:0000256" key="1">
    <source>
        <dbReference type="ARBA" id="ARBA00004651"/>
    </source>
</evidence>
<evidence type="ECO:0000256" key="4">
    <source>
        <dbReference type="ARBA" id="ARBA00022989"/>
    </source>
</evidence>
<keyword evidence="3 6" id="KW-0812">Transmembrane</keyword>
<feature type="transmembrane region" description="Helical" evidence="6">
    <location>
        <begin position="305"/>
        <end position="322"/>
    </location>
</feature>
<dbReference type="OrthoDB" id="88014at2"/>
<feature type="transmembrane region" description="Helical" evidence="6">
    <location>
        <begin position="222"/>
        <end position="239"/>
    </location>
</feature>
<comment type="subcellular location">
    <subcellularLocation>
        <location evidence="1">Cell membrane</location>
        <topology evidence="1">Multi-pass membrane protein</topology>
    </subcellularLocation>
</comment>
<feature type="transmembrane region" description="Helical" evidence="6">
    <location>
        <begin position="430"/>
        <end position="450"/>
    </location>
</feature>
<dbReference type="GO" id="GO:0005886">
    <property type="term" value="C:plasma membrane"/>
    <property type="evidence" value="ECO:0007669"/>
    <property type="project" value="UniProtKB-SubCell"/>
</dbReference>
<evidence type="ECO:0000256" key="3">
    <source>
        <dbReference type="ARBA" id="ARBA00022692"/>
    </source>
</evidence>
<feature type="transmembrane region" description="Helical" evidence="6">
    <location>
        <begin position="334"/>
        <end position="351"/>
    </location>
</feature>
<feature type="transmembrane region" description="Helical" evidence="6">
    <location>
        <begin position="12"/>
        <end position="30"/>
    </location>
</feature>
<keyword evidence="2" id="KW-1003">Cell membrane</keyword>
<evidence type="ECO:0000256" key="2">
    <source>
        <dbReference type="ARBA" id="ARBA00022475"/>
    </source>
</evidence>
<evidence type="ECO:0000313" key="7">
    <source>
        <dbReference type="EMBL" id="GAL83274.1"/>
    </source>
</evidence>
<dbReference type="Proteomes" id="UP000030185">
    <property type="component" value="Unassembled WGS sequence"/>
</dbReference>
<dbReference type="EMBL" id="BBLT01000001">
    <property type="protein sequence ID" value="GAL83274.1"/>
    <property type="molecule type" value="Genomic_DNA"/>
</dbReference>
<dbReference type="PANTHER" id="PTHR30250">
    <property type="entry name" value="PST FAMILY PREDICTED COLANIC ACID TRANSPORTER"/>
    <property type="match status" value="1"/>
</dbReference>
<evidence type="ECO:0000256" key="5">
    <source>
        <dbReference type="ARBA" id="ARBA00023136"/>
    </source>
</evidence>
<feature type="transmembrane region" description="Helical" evidence="6">
    <location>
        <begin position="179"/>
        <end position="201"/>
    </location>
</feature>
<organism evidence="7 8">
    <name type="scientific">Sporocytophaga myxococcoides</name>
    <dbReference type="NCBI Taxonomy" id="153721"/>
    <lineage>
        <taxon>Bacteria</taxon>
        <taxon>Pseudomonadati</taxon>
        <taxon>Bacteroidota</taxon>
        <taxon>Cytophagia</taxon>
        <taxon>Cytophagales</taxon>
        <taxon>Cytophagaceae</taxon>
        <taxon>Sporocytophaga</taxon>
    </lineage>
</organism>
<dbReference type="InterPro" id="IPR050833">
    <property type="entry name" value="Poly_Biosynth_Transport"/>
</dbReference>
<feature type="transmembrane region" description="Helical" evidence="6">
    <location>
        <begin position="372"/>
        <end position="390"/>
    </location>
</feature>
<dbReference type="STRING" id="153721.MYP_500"/>
<feature type="transmembrane region" description="Helical" evidence="6">
    <location>
        <begin position="81"/>
        <end position="101"/>
    </location>
</feature>
<gene>
    <name evidence="7" type="ORF">MYP_500</name>
</gene>
<name>A0A098LA46_9BACT</name>
<proteinExistence type="predicted"/>